<protein>
    <submittedName>
        <fullName evidence="2">Uncharacterized protein</fullName>
    </submittedName>
</protein>
<reference evidence="2 3" key="1">
    <citation type="journal article" date="2009" name="Stand. Genomic Sci.">
        <title>Complete genome sequence of Rhodothermus marinus type strain (R-10).</title>
        <authorList>
            <person name="Nolan M."/>
            <person name="Tindall B.J."/>
            <person name="Pomrenke H."/>
            <person name="Lapidus A."/>
            <person name="Copeland A."/>
            <person name="Glavina Del Rio T."/>
            <person name="Lucas S."/>
            <person name="Chen F."/>
            <person name="Tice H."/>
            <person name="Cheng J.F."/>
            <person name="Saunders E."/>
            <person name="Han C."/>
            <person name="Bruce D."/>
            <person name="Goodwin L."/>
            <person name="Chain P."/>
            <person name="Pitluck S."/>
            <person name="Ovchinikova G."/>
            <person name="Pati A."/>
            <person name="Ivanova N."/>
            <person name="Mavromatis K."/>
            <person name="Chen A."/>
            <person name="Palaniappan K."/>
            <person name="Land M."/>
            <person name="Hauser L."/>
            <person name="Chang Y.J."/>
            <person name="Jeffries C.D."/>
            <person name="Brettin T."/>
            <person name="Goker M."/>
            <person name="Bristow J."/>
            <person name="Eisen J.A."/>
            <person name="Markowitz V."/>
            <person name="Hugenholtz P."/>
            <person name="Kyrpides N.C."/>
            <person name="Klenk H.P."/>
            <person name="Detter J.C."/>
        </authorList>
    </citation>
    <scope>NUCLEOTIDE SEQUENCE [LARGE SCALE GENOMIC DNA]</scope>
    <source>
        <strain evidence="3">ATCC 43812 / DSM 4252 / R-10</strain>
    </source>
</reference>
<evidence type="ECO:0000313" key="2">
    <source>
        <dbReference type="EMBL" id="ACY48010.1"/>
    </source>
</evidence>
<sequence length="81" mass="9341">MVTGLLLAPRAGHETRRELASKARARLHELEEQLHGVESHLRRVEQQLQTLGERFRKAAASEAWQLENRDIARELPRMPHG</sequence>
<dbReference type="HOGENOM" id="CLU_2571573_0_0_10"/>
<dbReference type="KEGG" id="rmr:Rmar_1119"/>
<dbReference type="AlphaFoldDB" id="D0MHQ2"/>
<keyword evidence="3" id="KW-1185">Reference proteome</keyword>
<evidence type="ECO:0000256" key="1">
    <source>
        <dbReference type="SAM" id="Coils"/>
    </source>
</evidence>
<keyword evidence="1" id="KW-0175">Coiled coil</keyword>
<dbReference type="Proteomes" id="UP000002221">
    <property type="component" value="Chromosome"/>
</dbReference>
<dbReference type="EMBL" id="CP001807">
    <property type="protein sequence ID" value="ACY48010.1"/>
    <property type="molecule type" value="Genomic_DNA"/>
</dbReference>
<evidence type="ECO:0000313" key="3">
    <source>
        <dbReference type="Proteomes" id="UP000002221"/>
    </source>
</evidence>
<accession>D0MHQ2</accession>
<gene>
    <name evidence="2" type="ordered locus">Rmar_1119</name>
</gene>
<dbReference type="STRING" id="518766.Rmar_1119"/>
<name>D0MHQ2_RHOM4</name>
<proteinExistence type="predicted"/>
<feature type="coiled-coil region" evidence="1">
    <location>
        <begin position="13"/>
        <end position="54"/>
    </location>
</feature>
<organism evidence="2 3">
    <name type="scientific">Rhodothermus marinus (strain ATCC 43812 / DSM 4252 / R-10)</name>
    <name type="common">Rhodothermus obamensis</name>
    <dbReference type="NCBI Taxonomy" id="518766"/>
    <lineage>
        <taxon>Bacteria</taxon>
        <taxon>Pseudomonadati</taxon>
        <taxon>Rhodothermota</taxon>
        <taxon>Rhodothermia</taxon>
        <taxon>Rhodothermales</taxon>
        <taxon>Rhodothermaceae</taxon>
        <taxon>Rhodothermus</taxon>
    </lineage>
</organism>